<evidence type="ECO:0000256" key="7">
    <source>
        <dbReference type="SAM" id="Phobius"/>
    </source>
</evidence>
<dbReference type="Gene3D" id="3.40.50.720">
    <property type="entry name" value="NAD(P)-binding Rossmann-like Domain"/>
    <property type="match status" value="1"/>
</dbReference>
<feature type="domain" description="Bacterial sugar transferase" evidence="8">
    <location>
        <begin position="262"/>
        <end position="446"/>
    </location>
</feature>
<evidence type="ECO:0000256" key="3">
    <source>
        <dbReference type="ARBA" id="ARBA00022679"/>
    </source>
</evidence>
<gene>
    <name evidence="9" type="ORF">FGM00_01060</name>
</gene>
<dbReference type="AlphaFoldDB" id="A0A5B7SQ63"/>
<keyword evidence="6 7" id="KW-0472">Membrane</keyword>
<evidence type="ECO:0000259" key="8">
    <source>
        <dbReference type="Pfam" id="PF02397"/>
    </source>
</evidence>
<accession>A0A5B7SQ63</accession>
<evidence type="ECO:0000256" key="4">
    <source>
        <dbReference type="ARBA" id="ARBA00022692"/>
    </source>
</evidence>
<dbReference type="OrthoDB" id="9808602at2"/>
<feature type="transmembrane region" description="Helical" evidence="7">
    <location>
        <begin position="36"/>
        <end position="54"/>
    </location>
</feature>
<feature type="transmembrane region" description="Helical" evidence="7">
    <location>
        <begin position="267"/>
        <end position="289"/>
    </location>
</feature>
<feature type="transmembrane region" description="Helical" evidence="7">
    <location>
        <begin position="9"/>
        <end position="30"/>
    </location>
</feature>
<dbReference type="Proteomes" id="UP000310017">
    <property type="component" value="Chromosome"/>
</dbReference>
<keyword evidence="3 9" id="KW-0808">Transferase</keyword>
<evidence type="ECO:0000256" key="2">
    <source>
        <dbReference type="ARBA" id="ARBA00006464"/>
    </source>
</evidence>
<dbReference type="NCBIfam" id="TIGR03025">
    <property type="entry name" value="EPS_sugtrans"/>
    <property type="match status" value="1"/>
</dbReference>
<keyword evidence="10" id="KW-1185">Reference proteome</keyword>
<protein>
    <submittedName>
        <fullName evidence="9">Exopolysaccharide biosynthesis polyprenyl glycosylphosphotransferase</fullName>
    </submittedName>
</protein>
<dbReference type="PANTHER" id="PTHR30576">
    <property type="entry name" value="COLANIC BIOSYNTHESIS UDP-GLUCOSE LIPID CARRIER TRANSFERASE"/>
    <property type="match status" value="1"/>
</dbReference>
<dbReference type="KEGG" id="asag:FGM00_01060"/>
<name>A0A5B7SQ63_9FLAO</name>
<dbReference type="InterPro" id="IPR017475">
    <property type="entry name" value="EPS_sugar_tfrase"/>
</dbReference>
<evidence type="ECO:0000256" key="5">
    <source>
        <dbReference type="ARBA" id="ARBA00022989"/>
    </source>
</evidence>
<dbReference type="RefSeq" id="WP_138851128.1">
    <property type="nucleotide sequence ID" value="NZ_CP040710.1"/>
</dbReference>
<dbReference type="PANTHER" id="PTHR30576:SF0">
    <property type="entry name" value="UNDECAPRENYL-PHOSPHATE N-ACETYLGALACTOSAMINYL 1-PHOSPHATE TRANSFERASE-RELATED"/>
    <property type="match status" value="1"/>
</dbReference>
<keyword evidence="5 7" id="KW-1133">Transmembrane helix</keyword>
<reference evidence="9 10" key="1">
    <citation type="submission" date="2019-05" db="EMBL/GenBank/DDBJ databases">
        <title>Genome sequencing of F202Z8.</title>
        <authorList>
            <person name="Kwon Y.M."/>
        </authorList>
    </citation>
    <scope>NUCLEOTIDE SEQUENCE [LARGE SCALE GENOMIC DNA]</scope>
    <source>
        <strain evidence="9 10">F202Z8</strain>
    </source>
</reference>
<dbReference type="Pfam" id="PF13727">
    <property type="entry name" value="CoA_binding_3"/>
    <property type="match status" value="1"/>
</dbReference>
<evidence type="ECO:0000256" key="6">
    <source>
        <dbReference type="ARBA" id="ARBA00023136"/>
    </source>
</evidence>
<evidence type="ECO:0000313" key="9">
    <source>
        <dbReference type="EMBL" id="QCW98773.1"/>
    </source>
</evidence>
<dbReference type="EMBL" id="CP040710">
    <property type="protein sequence ID" value="QCW98773.1"/>
    <property type="molecule type" value="Genomic_DNA"/>
</dbReference>
<dbReference type="GO" id="GO:0016780">
    <property type="term" value="F:phosphotransferase activity, for other substituted phosphate groups"/>
    <property type="evidence" value="ECO:0007669"/>
    <property type="project" value="TreeGrafter"/>
</dbReference>
<dbReference type="GO" id="GO:0016020">
    <property type="term" value="C:membrane"/>
    <property type="evidence" value="ECO:0007669"/>
    <property type="project" value="UniProtKB-SubCell"/>
</dbReference>
<comment type="subcellular location">
    <subcellularLocation>
        <location evidence="1">Membrane</location>
        <topology evidence="1">Multi-pass membrane protein</topology>
    </subcellularLocation>
</comment>
<keyword evidence="4 7" id="KW-0812">Transmembrane</keyword>
<evidence type="ECO:0000313" key="10">
    <source>
        <dbReference type="Proteomes" id="UP000310017"/>
    </source>
</evidence>
<proteinExistence type="inferred from homology"/>
<evidence type="ECO:0000256" key="1">
    <source>
        <dbReference type="ARBA" id="ARBA00004141"/>
    </source>
</evidence>
<dbReference type="InterPro" id="IPR003362">
    <property type="entry name" value="Bact_transf"/>
</dbReference>
<dbReference type="Pfam" id="PF02397">
    <property type="entry name" value="Bac_transf"/>
    <property type="match status" value="1"/>
</dbReference>
<organism evidence="9 10">
    <name type="scientific">Aggregatimonas sangjinii</name>
    <dbReference type="NCBI Taxonomy" id="2583587"/>
    <lineage>
        <taxon>Bacteria</taxon>
        <taxon>Pseudomonadati</taxon>
        <taxon>Bacteroidota</taxon>
        <taxon>Flavobacteriia</taxon>
        <taxon>Flavobacteriales</taxon>
        <taxon>Flavobacteriaceae</taxon>
        <taxon>Aggregatimonas</taxon>
    </lineage>
</organism>
<comment type="similarity">
    <text evidence="2">Belongs to the bacterial sugar transferase family.</text>
</comment>
<feature type="transmembrane region" description="Helical" evidence="7">
    <location>
        <begin position="102"/>
        <end position="121"/>
    </location>
</feature>
<sequence length="453" mass="53841">MKRFRNSDLIIPISIVIHLSIINGILYMLTRETYSHLYHILYYNFSWLLISYLLHYYPTERNEKFMTRIHKHLQVLFFYSLAYFAGFGFFDIPIGYLPYQSFVFLLIALSITWYRVMFFWLRGKYRMVGGNSAKLVVIGKDSSLYKVRDVFDQPNLGYRYHGYFDDSDNDEDDRYYLGKVIDCFKYILENNIDEIYCVASKFNHLELKNLINFADNNLIKFKVILDNKDIFSRAMSIESYENIPVLNLRKVPLDTEYARIMKRTFDIVFSSFVIVGVLSWLTPLLFVLIKLESPGKLYFKQKRHGLKRKVFWCYKFRSMTTNKNADKQMATKNDNRITKIGKFMRKTSIDELPQFFNVFMGDMSVVGPRPHMELQTWDYEISVDKYLVRHFVKPGITGLAQIKGYRGEIVEKADILNRVRLDIFYVEKWNLGLDLLILFRTIYNVFSGEDKAY</sequence>
<feature type="transmembrane region" description="Helical" evidence="7">
    <location>
        <begin position="75"/>
        <end position="96"/>
    </location>
</feature>